<dbReference type="Proteomes" id="UP001367676">
    <property type="component" value="Unassembled WGS sequence"/>
</dbReference>
<evidence type="ECO:0000256" key="5">
    <source>
        <dbReference type="ARBA" id="ARBA00022598"/>
    </source>
</evidence>
<dbReference type="FunFam" id="1.10.730.10:FF:000064">
    <property type="entry name" value="Probable arginine--tRNA ligase, cytoplasmic"/>
    <property type="match status" value="1"/>
</dbReference>
<dbReference type="Pfam" id="PF00750">
    <property type="entry name" value="tRNA-synt_1d"/>
    <property type="match status" value="1"/>
</dbReference>
<dbReference type="InterPro" id="IPR001412">
    <property type="entry name" value="aa-tRNA-synth_I_CS"/>
</dbReference>
<protein>
    <recommendedName>
        <fullName evidence="12">Probable arginine--tRNA ligase, cytoplasmic</fullName>
        <ecNumber evidence="3">6.1.1.19</ecNumber>
    </recommendedName>
    <alternativeName>
        <fullName evidence="10">Arginyl-tRNA synthetase</fullName>
    </alternativeName>
</protein>
<keyword evidence="4" id="KW-0963">Cytoplasm</keyword>
<dbReference type="GO" id="GO:0017101">
    <property type="term" value="C:aminoacyl-tRNA synthetase multienzyme complex"/>
    <property type="evidence" value="ECO:0007669"/>
    <property type="project" value="UniProtKB-ARBA"/>
</dbReference>
<dbReference type="Pfam" id="PF05746">
    <property type="entry name" value="DALR_1"/>
    <property type="match status" value="1"/>
</dbReference>
<dbReference type="Gene3D" id="3.40.50.620">
    <property type="entry name" value="HUPs"/>
    <property type="match status" value="1"/>
</dbReference>
<dbReference type="PANTHER" id="PTHR11956:SF5">
    <property type="entry name" value="ARGININE--TRNA LIGASE, CYTOPLASMIC"/>
    <property type="match status" value="1"/>
</dbReference>
<keyword evidence="14" id="KW-0175">Coiled coil</keyword>
<comment type="caution">
    <text evidence="17">The sequence shown here is derived from an EMBL/GenBank/DDBJ whole genome shotgun (WGS) entry which is preliminary data.</text>
</comment>
<evidence type="ECO:0000256" key="9">
    <source>
        <dbReference type="ARBA" id="ARBA00023146"/>
    </source>
</evidence>
<evidence type="ECO:0000256" key="12">
    <source>
        <dbReference type="ARBA" id="ARBA00071644"/>
    </source>
</evidence>
<dbReference type="SUPFAM" id="SSF47323">
    <property type="entry name" value="Anticodon-binding domain of a subclass of class I aminoacyl-tRNA synthetases"/>
    <property type="match status" value="1"/>
</dbReference>
<name>A0AAN9Y2B0_9HEMI</name>
<dbReference type="PROSITE" id="PS00178">
    <property type="entry name" value="AA_TRNA_LIGASE_I"/>
    <property type="match status" value="1"/>
</dbReference>
<evidence type="ECO:0000256" key="14">
    <source>
        <dbReference type="SAM" id="Coils"/>
    </source>
</evidence>
<keyword evidence="18" id="KW-1185">Reference proteome</keyword>
<dbReference type="HAMAP" id="MF_00123">
    <property type="entry name" value="Arg_tRNA_synth"/>
    <property type="match status" value="1"/>
</dbReference>
<dbReference type="InterPro" id="IPR014729">
    <property type="entry name" value="Rossmann-like_a/b/a_fold"/>
</dbReference>
<dbReference type="GO" id="GO:0005524">
    <property type="term" value="F:ATP binding"/>
    <property type="evidence" value="ECO:0007669"/>
    <property type="project" value="UniProtKB-KW"/>
</dbReference>
<feature type="domain" description="DALR anticodon binding" evidence="15">
    <location>
        <begin position="551"/>
        <end position="676"/>
    </location>
</feature>
<evidence type="ECO:0000256" key="6">
    <source>
        <dbReference type="ARBA" id="ARBA00022741"/>
    </source>
</evidence>
<keyword evidence="6 13" id="KW-0547">Nucleotide-binding</keyword>
<comment type="catalytic activity">
    <reaction evidence="11">
        <text>tRNA(Arg) + L-arginine + ATP = L-arginyl-tRNA(Arg) + AMP + diphosphate</text>
        <dbReference type="Rhea" id="RHEA:20301"/>
        <dbReference type="Rhea" id="RHEA-COMP:9658"/>
        <dbReference type="Rhea" id="RHEA-COMP:9673"/>
        <dbReference type="ChEBI" id="CHEBI:30616"/>
        <dbReference type="ChEBI" id="CHEBI:32682"/>
        <dbReference type="ChEBI" id="CHEBI:33019"/>
        <dbReference type="ChEBI" id="CHEBI:78442"/>
        <dbReference type="ChEBI" id="CHEBI:78513"/>
        <dbReference type="ChEBI" id="CHEBI:456215"/>
        <dbReference type="EC" id="6.1.1.19"/>
    </reaction>
</comment>
<dbReference type="FunFam" id="3.40.50.620:FF:000084">
    <property type="entry name" value="arginine--tRNA ligase, cytoplasmic"/>
    <property type="match status" value="1"/>
</dbReference>
<keyword evidence="9 13" id="KW-0030">Aminoacyl-tRNA synthetase</keyword>
<comment type="similarity">
    <text evidence="2 13">Belongs to the class-I aminoacyl-tRNA synthetase family.</text>
</comment>
<dbReference type="Pfam" id="PF03485">
    <property type="entry name" value="Arg_tRNA_synt_N"/>
    <property type="match status" value="1"/>
</dbReference>
<proteinExistence type="inferred from homology"/>
<dbReference type="GO" id="GO:0004814">
    <property type="term" value="F:arginine-tRNA ligase activity"/>
    <property type="evidence" value="ECO:0007669"/>
    <property type="project" value="UniProtKB-EC"/>
</dbReference>
<dbReference type="SUPFAM" id="SSF55190">
    <property type="entry name" value="Arginyl-tRNA synthetase (ArgRS), N-terminal 'additional' domain"/>
    <property type="match status" value="1"/>
</dbReference>
<dbReference type="Gene3D" id="3.30.1360.70">
    <property type="entry name" value="Arginyl tRNA synthetase N-terminal domain"/>
    <property type="match status" value="1"/>
</dbReference>
<evidence type="ECO:0000256" key="3">
    <source>
        <dbReference type="ARBA" id="ARBA00012837"/>
    </source>
</evidence>
<dbReference type="PANTHER" id="PTHR11956">
    <property type="entry name" value="ARGINYL-TRNA SYNTHETASE"/>
    <property type="match status" value="1"/>
</dbReference>
<accession>A0AAN9Y2B0</accession>
<dbReference type="AlphaFoldDB" id="A0AAN9Y2B0"/>
<dbReference type="NCBIfam" id="TIGR00456">
    <property type="entry name" value="argS"/>
    <property type="match status" value="1"/>
</dbReference>
<evidence type="ECO:0000313" key="17">
    <source>
        <dbReference type="EMBL" id="KAK7580408.1"/>
    </source>
</evidence>
<keyword evidence="8 13" id="KW-0648">Protein biosynthesis</keyword>
<dbReference type="SUPFAM" id="SSF52374">
    <property type="entry name" value="Nucleotidylyl transferase"/>
    <property type="match status" value="1"/>
</dbReference>
<dbReference type="InterPro" id="IPR035684">
    <property type="entry name" value="ArgRS_core"/>
</dbReference>
<sequence>MAQSFSEEILEKQELESQNLQDQVDSILKQLENKNVQNDEQLAILEVQNTKLKHRLAILKKAIVEESKKGQEKRKSDQESDDDQLLLSPRELLTNSFIRAVSKAYPEVPSSVVTLTPTSNPKFGDYQCNAAMPICQQLKAAGKQVNPRVIAQNILNELSASEVTEKVEIAGAGFINVWLNKSFVCNQLSSLLLNDAKPPPPKKKLKIVVDYSSPNVAKEMHVGHLRSTIIGDSISNLLEYMGHDVLRLNHIGDWGTQFGMLIAHLQDMFPNYRTESPSVGNLQRFYKESKIRFDTDEEFKKRAKESVVKLQKKVPDYIQAWKLICDASRKEFQKIYDRLDIIKLVERGESFYQERMLELVNDLTEKNLLEDDDGRKILWGEEKKEGEIPFTIVKSDGGFTYDTSDLSAFKQRIVEEKGDWIIYVVDEGQSTHFQCLVNCARKCGIYDPEKVRMDFVGFGVVLGEDKKKFKTRSGDTVRLANLLDEGVRRATEKLEEKNRHTVLTEEELNATAEALAYGCIKYADLSHNRNHVYVFSFDKMLDDKGNTAIYLLYAYTRIKSISRTAKLDIEVLKKACREKGLTLDHEKEWKLAKVLLQFNDVLQRITKDLNMHRLCEFLYEVAVTFSEFYDNCYCIERDAKGNVTKVHVDRIILCEVTALIMKKCFEILGIRTVSRM</sequence>
<gene>
    <name evidence="17" type="ORF">V9T40_001037</name>
</gene>
<evidence type="ECO:0000256" key="7">
    <source>
        <dbReference type="ARBA" id="ARBA00022840"/>
    </source>
</evidence>
<organism evidence="17 18">
    <name type="scientific">Parthenolecanium corni</name>
    <dbReference type="NCBI Taxonomy" id="536013"/>
    <lineage>
        <taxon>Eukaryota</taxon>
        <taxon>Metazoa</taxon>
        <taxon>Ecdysozoa</taxon>
        <taxon>Arthropoda</taxon>
        <taxon>Hexapoda</taxon>
        <taxon>Insecta</taxon>
        <taxon>Pterygota</taxon>
        <taxon>Neoptera</taxon>
        <taxon>Paraneoptera</taxon>
        <taxon>Hemiptera</taxon>
        <taxon>Sternorrhyncha</taxon>
        <taxon>Coccoidea</taxon>
        <taxon>Coccidae</taxon>
        <taxon>Parthenolecanium</taxon>
    </lineage>
</organism>
<evidence type="ECO:0000256" key="11">
    <source>
        <dbReference type="ARBA" id="ARBA00049339"/>
    </source>
</evidence>
<dbReference type="InterPro" id="IPR008909">
    <property type="entry name" value="DALR_anticod-bd"/>
</dbReference>
<keyword evidence="7 13" id="KW-0067">ATP-binding</keyword>
<dbReference type="PRINTS" id="PR01038">
    <property type="entry name" value="TRNASYNTHARG"/>
</dbReference>
<dbReference type="FunFam" id="3.30.1360.70:FF:000002">
    <property type="entry name" value="arginine--tRNA ligase, cytoplasmic"/>
    <property type="match status" value="1"/>
</dbReference>
<dbReference type="InterPro" id="IPR005148">
    <property type="entry name" value="Arg-tRNA-synth_N"/>
</dbReference>
<dbReference type="InterPro" id="IPR009080">
    <property type="entry name" value="tRNAsynth_Ia_anticodon-bd"/>
</dbReference>
<dbReference type="EMBL" id="JBBCAQ010000034">
    <property type="protein sequence ID" value="KAK7580408.1"/>
    <property type="molecule type" value="Genomic_DNA"/>
</dbReference>
<feature type="coiled-coil region" evidence="14">
    <location>
        <begin position="10"/>
        <end position="62"/>
    </location>
</feature>
<dbReference type="SMART" id="SM01016">
    <property type="entry name" value="Arg_tRNA_synt_N"/>
    <property type="match status" value="1"/>
</dbReference>
<feature type="domain" description="Arginyl tRNA synthetase N-terminal" evidence="16">
    <location>
        <begin position="91"/>
        <end position="179"/>
    </location>
</feature>
<dbReference type="SMART" id="SM00836">
    <property type="entry name" value="DALR_1"/>
    <property type="match status" value="1"/>
</dbReference>
<evidence type="ECO:0000259" key="16">
    <source>
        <dbReference type="SMART" id="SM01016"/>
    </source>
</evidence>
<reference evidence="17 18" key="1">
    <citation type="submission" date="2024-03" db="EMBL/GenBank/DDBJ databases">
        <title>Adaptation during the transition from Ophiocordyceps entomopathogen to insect associate is accompanied by gene loss and intensified selection.</title>
        <authorList>
            <person name="Ward C.M."/>
            <person name="Onetto C.A."/>
            <person name="Borneman A.R."/>
        </authorList>
    </citation>
    <scope>NUCLEOTIDE SEQUENCE [LARGE SCALE GENOMIC DNA]</scope>
    <source>
        <strain evidence="17">AWRI1</strain>
        <tissue evidence="17">Single Adult Female</tissue>
    </source>
</reference>
<evidence type="ECO:0000313" key="18">
    <source>
        <dbReference type="Proteomes" id="UP001367676"/>
    </source>
</evidence>
<dbReference type="CDD" id="cd00671">
    <property type="entry name" value="ArgRS_core"/>
    <property type="match status" value="1"/>
</dbReference>
<evidence type="ECO:0000256" key="2">
    <source>
        <dbReference type="ARBA" id="ARBA00005594"/>
    </source>
</evidence>
<comment type="subcellular location">
    <subcellularLocation>
        <location evidence="1">Cytoplasm</location>
        <location evidence="1">Cytosol</location>
    </subcellularLocation>
</comment>
<dbReference type="InterPro" id="IPR036695">
    <property type="entry name" value="Arg-tRNA-synth_N_sf"/>
</dbReference>
<dbReference type="Gene3D" id="1.10.730.10">
    <property type="entry name" value="Isoleucyl-tRNA Synthetase, Domain 1"/>
    <property type="match status" value="1"/>
</dbReference>
<keyword evidence="5 13" id="KW-0436">Ligase</keyword>
<dbReference type="GO" id="GO:0005829">
    <property type="term" value="C:cytosol"/>
    <property type="evidence" value="ECO:0007669"/>
    <property type="project" value="UniProtKB-SubCell"/>
</dbReference>
<evidence type="ECO:0000256" key="10">
    <source>
        <dbReference type="ARBA" id="ARBA00033033"/>
    </source>
</evidence>
<dbReference type="GO" id="GO:0006420">
    <property type="term" value="P:arginyl-tRNA aminoacylation"/>
    <property type="evidence" value="ECO:0007669"/>
    <property type="project" value="InterPro"/>
</dbReference>
<evidence type="ECO:0000256" key="8">
    <source>
        <dbReference type="ARBA" id="ARBA00022917"/>
    </source>
</evidence>
<dbReference type="InterPro" id="IPR001278">
    <property type="entry name" value="Arg-tRNA-ligase"/>
</dbReference>
<evidence type="ECO:0000256" key="1">
    <source>
        <dbReference type="ARBA" id="ARBA00004514"/>
    </source>
</evidence>
<evidence type="ECO:0000256" key="13">
    <source>
        <dbReference type="RuleBase" id="RU363038"/>
    </source>
</evidence>
<dbReference type="EC" id="6.1.1.19" evidence="3"/>
<evidence type="ECO:0000256" key="4">
    <source>
        <dbReference type="ARBA" id="ARBA00022490"/>
    </source>
</evidence>
<evidence type="ECO:0000259" key="15">
    <source>
        <dbReference type="SMART" id="SM00836"/>
    </source>
</evidence>